<dbReference type="Gene3D" id="3.40.630.190">
    <property type="entry name" value="LCP protein"/>
    <property type="match status" value="1"/>
</dbReference>
<dbReference type="EMBL" id="BARS01041512">
    <property type="protein sequence ID" value="GAG33032.1"/>
    <property type="molecule type" value="Genomic_DNA"/>
</dbReference>
<dbReference type="InterPro" id="IPR004474">
    <property type="entry name" value="LytR_CpsA_psr"/>
</dbReference>
<dbReference type="Pfam" id="PF03816">
    <property type="entry name" value="LytR_cpsA_psr"/>
    <property type="match status" value="1"/>
</dbReference>
<evidence type="ECO:0000313" key="2">
    <source>
        <dbReference type="EMBL" id="GAG33032.1"/>
    </source>
</evidence>
<dbReference type="InterPro" id="IPR050922">
    <property type="entry name" value="LytR/CpsA/Psr_CW_biosynth"/>
</dbReference>
<accession>X0XC96</accession>
<feature type="non-terminal residue" evidence="2">
    <location>
        <position position="158"/>
    </location>
</feature>
<sequence length="158" mass="16339">MRGNPVRKQVLVIATAALVIAAGAVAWYLLTQRHVGSILAQGERTNLLLIGHDGAGGANALALLSLSSDDLVFLSVPIDVRVKGPEGGLAPASAVFSEFGASSTARTIADLLGVDVPFFLSVDQGLLSDWIDLFGGVTVTLEDAAIYTDASVDPPLRV</sequence>
<protein>
    <recommendedName>
        <fullName evidence="1">Cell envelope-related transcriptional attenuator domain-containing protein</fullName>
    </recommendedName>
</protein>
<proteinExistence type="predicted"/>
<reference evidence="2" key="1">
    <citation type="journal article" date="2014" name="Front. Microbiol.">
        <title>High frequency of phylogenetically diverse reductive dehalogenase-homologous genes in deep subseafloor sedimentary metagenomes.</title>
        <authorList>
            <person name="Kawai M."/>
            <person name="Futagami T."/>
            <person name="Toyoda A."/>
            <person name="Takaki Y."/>
            <person name="Nishi S."/>
            <person name="Hori S."/>
            <person name="Arai W."/>
            <person name="Tsubouchi T."/>
            <person name="Morono Y."/>
            <person name="Uchiyama I."/>
            <person name="Ito T."/>
            <person name="Fujiyama A."/>
            <person name="Inagaki F."/>
            <person name="Takami H."/>
        </authorList>
    </citation>
    <scope>NUCLEOTIDE SEQUENCE</scope>
    <source>
        <strain evidence="2">Expedition CK06-06</strain>
    </source>
</reference>
<feature type="domain" description="Cell envelope-related transcriptional attenuator" evidence="1">
    <location>
        <begin position="67"/>
        <end position="149"/>
    </location>
</feature>
<organism evidence="2">
    <name type="scientific">marine sediment metagenome</name>
    <dbReference type="NCBI Taxonomy" id="412755"/>
    <lineage>
        <taxon>unclassified sequences</taxon>
        <taxon>metagenomes</taxon>
        <taxon>ecological metagenomes</taxon>
    </lineage>
</organism>
<evidence type="ECO:0000259" key="1">
    <source>
        <dbReference type="Pfam" id="PF03816"/>
    </source>
</evidence>
<gene>
    <name evidence="2" type="ORF">S01H1_63124</name>
</gene>
<dbReference type="PANTHER" id="PTHR33392">
    <property type="entry name" value="POLYISOPRENYL-TEICHOIC ACID--PEPTIDOGLYCAN TEICHOIC ACID TRANSFERASE TAGU"/>
    <property type="match status" value="1"/>
</dbReference>
<comment type="caution">
    <text evidence="2">The sequence shown here is derived from an EMBL/GenBank/DDBJ whole genome shotgun (WGS) entry which is preliminary data.</text>
</comment>
<dbReference type="AlphaFoldDB" id="X0XC96"/>
<dbReference type="PANTHER" id="PTHR33392:SF6">
    <property type="entry name" value="POLYISOPRENYL-TEICHOIC ACID--PEPTIDOGLYCAN TEICHOIC ACID TRANSFERASE TAGU"/>
    <property type="match status" value="1"/>
</dbReference>
<name>X0XC96_9ZZZZ</name>